<keyword evidence="2" id="KW-1185">Reference proteome</keyword>
<dbReference type="EMBL" id="BMGR01000008">
    <property type="protein sequence ID" value="GGG09186.1"/>
    <property type="molecule type" value="Genomic_DNA"/>
</dbReference>
<organism evidence="1 2">
    <name type="scientific">Paenibacillus abyssi</name>
    <dbReference type="NCBI Taxonomy" id="1340531"/>
    <lineage>
        <taxon>Bacteria</taxon>
        <taxon>Bacillati</taxon>
        <taxon>Bacillota</taxon>
        <taxon>Bacilli</taxon>
        <taxon>Bacillales</taxon>
        <taxon>Paenibacillaceae</taxon>
        <taxon>Paenibacillus</taxon>
    </lineage>
</organism>
<evidence type="ECO:0000313" key="1">
    <source>
        <dbReference type="EMBL" id="GGG09186.1"/>
    </source>
</evidence>
<dbReference type="AlphaFoldDB" id="A0A917D204"/>
<dbReference type="Proteomes" id="UP000644756">
    <property type="component" value="Unassembled WGS sequence"/>
</dbReference>
<evidence type="ECO:0000313" key="2">
    <source>
        <dbReference type="Proteomes" id="UP000644756"/>
    </source>
</evidence>
<dbReference type="RefSeq" id="WP_188531625.1">
    <property type="nucleotide sequence ID" value="NZ_BMGR01000008.1"/>
</dbReference>
<accession>A0A917D204</accession>
<gene>
    <name evidence="1" type="ORF">GCM10010916_27550</name>
</gene>
<proteinExistence type="predicted"/>
<sequence length="50" mass="5387">MRNILMTVMMLVVVVLLFNAIVTQNGTGTQAQIQTQGNAANNRIGAMNPQ</sequence>
<comment type="caution">
    <text evidence="1">The sequence shown here is derived from an EMBL/GenBank/DDBJ whole genome shotgun (WGS) entry which is preliminary data.</text>
</comment>
<name>A0A917D204_9BACL</name>
<protein>
    <submittedName>
        <fullName evidence="1">Uncharacterized protein</fullName>
    </submittedName>
</protein>
<reference evidence="1" key="2">
    <citation type="submission" date="2020-09" db="EMBL/GenBank/DDBJ databases">
        <authorList>
            <person name="Sun Q."/>
            <person name="Zhou Y."/>
        </authorList>
    </citation>
    <scope>NUCLEOTIDE SEQUENCE</scope>
    <source>
        <strain evidence="1">CGMCC 1.12987</strain>
    </source>
</reference>
<reference evidence="1" key="1">
    <citation type="journal article" date="2014" name="Int. J. Syst. Evol. Microbiol.">
        <title>Complete genome sequence of Corynebacterium casei LMG S-19264T (=DSM 44701T), isolated from a smear-ripened cheese.</title>
        <authorList>
            <consortium name="US DOE Joint Genome Institute (JGI-PGF)"/>
            <person name="Walter F."/>
            <person name="Albersmeier A."/>
            <person name="Kalinowski J."/>
            <person name="Ruckert C."/>
        </authorList>
    </citation>
    <scope>NUCLEOTIDE SEQUENCE</scope>
    <source>
        <strain evidence="1">CGMCC 1.12987</strain>
    </source>
</reference>